<gene>
    <name evidence="10" type="primary">rnfD</name>
    <name evidence="11" type="ORF">SAMN05216361_0966</name>
</gene>
<feature type="transmembrane region" description="Helical" evidence="10">
    <location>
        <begin position="271"/>
        <end position="290"/>
    </location>
</feature>
<keyword evidence="10" id="KW-1003">Cell membrane</keyword>
<dbReference type="PANTHER" id="PTHR30578">
    <property type="entry name" value="ELECTRON TRANSPORT COMPLEX PROTEIN RNFD"/>
    <property type="match status" value="1"/>
</dbReference>
<dbReference type="GO" id="GO:0055085">
    <property type="term" value="P:transmembrane transport"/>
    <property type="evidence" value="ECO:0007669"/>
    <property type="project" value="InterPro"/>
</dbReference>
<comment type="function">
    <text evidence="10">Part of a membrane-bound complex that couples electron transfer with translocation of ions across the membrane.</text>
</comment>
<evidence type="ECO:0000256" key="10">
    <source>
        <dbReference type="HAMAP-Rule" id="MF_00462"/>
    </source>
</evidence>
<organism evidence="11 12">
    <name type="scientific">Marisediminitalea aggregata</name>
    <dbReference type="NCBI Taxonomy" id="634436"/>
    <lineage>
        <taxon>Bacteria</taxon>
        <taxon>Pseudomonadati</taxon>
        <taxon>Pseudomonadota</taxon>
        <taxon>Gammaproteobacteria</taxon>
        <taxon>Alteromonadales</taxon>
        <taxon>Alteromonadaceae</taxon>
        <taxon>Marisediminitalea</taxon>
    </lineage>
</organism>
<dbReference type="AlphaFoldDB" id="A0A1M5GE26"/>
<evidence type="ECO:0000256" key="4">
    <source>
        <dbReference type="ARBA" id="ARBA00022643"/>
    </source>
</evidence>
<keyword evidence="8 10" id="KW-1133">Transmembrane helix</keyword>
<dbReference type="PANTHER" id="PTHR30578:SF0">
    <property type="entry name" value="ION-TRANSLOCATING OXIDOREDUCTASE COMPLEX SUBUNIT D"/>
    <property type="match status" value="1"/>
</dbReference>
<evidence type="ECO:0000313" key="12">
    <source>
        <dbReference type="Proteomes" id="UP000184520"/>
    </source>
</evidence>
<evidence type="ECO:0000256" key="7">
    <source>
        <dbReference type="ARBA" id="ARBA00022982"/>
    </source>
</evidence>
<evidence type="ECO:0000256" key="6">
    <source>
        <dbReference type="ARBA" id="ARBA00022967"/>
    </source>
</evidence>
<proteinExistence type="inferred from homology"/>
<keyword evidence="7 10" id="KW-0249">Electron transport</keyword>
<keyword evidence="6 10" id="KW-1278">Translocase</keyword>
<dbReference type="Pfam" id="PF03116">
    <property type="entry name" value="NQR2_RnfD_RnfE"/>
    <property type="match status" value="1"/>
</dbReference>
<evidence type="ECO:0000256" key="5">
    <source>
        <dbReference type="ARBA" id="ARBA00022692"/>
    </source>
</evidence>
<keyword evidence="3 10" id="KW-0285">Flavoprotein</keyword>
<dbReference type="InterPro" id="IPR011303">
    <property type="entry name" value="RnfD_bac"/>
</dbReference>
<keyword evidence="4 10" id="KW-0288">FMN</keyword>
<feature type="transmembrane region" description="Helical" evidence="10">
    <location>
        <begin position="326"/>
        <end position="345"/>
    </location>
</feature>
<dbReference type="HAMAP" id="MF_00462">
    <property type="entry name" value="RsxD_RnfD"/>
    <property type="match status" value="1"/>
</dbReference>
<keyword evidence="10" id="KW-0997">Cell inner membrane</keyword>
<keyword evidence="12" id="KW-1185">Reference proteome</keyword>
<dbReference type="EC" id="7.-.-.-" evidence="10"/>
<evidence type="ECO:0000256" key="1">
    <source>
        <dbReference type="ARBA" id="ARBA00022448"/>
    </source>
</evidence>
<feature type="modified residue" description="FMN phosphoryl threonine" evidence="10">
    <location>
        <position position="187"/>
    </location>
</feature>
<name>A0A1M5GE26_9ALTE</name>
<dbReference type="EMBL" id="FQWD01000002">
    <property type="protein sequence ID" value="SHG01751.1"/>
    <property type="molecule type" value="Genomic_DNA"/>
</dbReference>
<feature type="transmembrane region" description="Helical" evidence="10">
    <location>
        <begin position="218"/>
        <end position="238"/>
    </location>
</feature>
<dbReference type="NCBIfam" id="NF002011">
    <property type="entry name" value="PRK00816.1"/>
    <property type="match status" value="1"/>
</dbReference>
<dbReference type="NCBIfam" id="TIGR01946">
    <property type="entry name" value="rnfD"/>
    <property type="match status" value="1"/>
</dbReference>
<keyword evidence="5 10" id="KW-0812">Transmembrane</keyword>
<comment type="similarity">
    <text evidence="10">Belongs to the NqrB/RnfD family.</text>
</comment>
<accession>A0A1M5GE26</accession>
<evidence type="ECO:0000256" key="2">
    <source>
        <dbReference type="ARBA" id="ARBA00022553"/>
    </source>
</evidence>
<dbReference type="STRING" id="634436.SAMN05216361_0966"/>
<comment type="subcellular location">
    <subcellularLocation>
        <location evidence="10">Cell inner membrane</location>
        <topology evidence="10">Multi-pass membrane protein</topology>
    </subcellularLocation>
</comment>
<feature type="transmembrane region" description="Helical" evidence="10">
    <location>
        <begin position="302"/>
        <end position="320"/>
    </location>
</feature>
<evidence type="ECO:0000256" key="9">
    <source>
        <dbReference type="ARBA" id="ARBA00023136"/>
    </source>
</evidence>
<dbReference type="InterPro" id="IPR004338">
    <property type="entry name" value="NqrB/RnfD"/>
</dbReference>
<keyword evidence="9 10" id="KW-0472">Membrane</keyword>
<dbReference type="RefSeq" id="WP_073318773.1">
    <property type="nucleotide sequence ID" value="NZ_FQWD01000002.1"/>
</dbReference>
<dbReference type="GO" id="GO:0022900">
    <property type="term" value="P:electron transport chain"/>
    <property type="evidence" value="ECO:0007669"/>
    <property type="project" value="UniProtKB-UniRule"/>
</dbReference>
<feature type="transmembrane region" description="Helical" evidence="10">
    <location>
        <begin position="95"/>
        <end position="113"/>
    </location>
</feature>
<comment type="subunit">
    <text evidence="10">The complex is composed of six subunits: RnfA, RnfB, RnfC, RnfD, RnfE and RnfG.</text>
</comment>
<reference evidence="12" key="1">
    <citation type="submission" date="2016-11" db="EMBL/GenBank/DDBJ databases">
        <authorList>
            <person name="Varghese N."/>
            <person name="Submissions S."/>
        </authorList>
    </citation>
    <scope>NUCLEOTIDE SEQUENCE [LARGE SCALE GENOMIC DNA]</scope>
    <source>
        <strain evidence="12">CGMCC 1.8995</strain>
    </source>
</reference>
<dbReference type="Proteomes" id="UP000184520">
    <property type="component" value="Unassembled WGS sequence"/>
</dbReference>
<evidence type="ECO:0000313" key="11">
    <source>
        <dbReference type="EMBL" id="SHG01751.1"/>
    </source>
</evidence>
<dbReference type="GO" id="GO:0005886">
    <property type="term" value="C:plasma membrane"/>
    <property type="evidence" value="ECO:0007669"/>
    <property type="project" value="UniProtKB-SubCell"/>
</dbReference>
<evidence type="ECO:0000256" key="8">
    <source>
        <dbReference type="ARBA" id="ARBA00022989"/>
    </source>
</evidence>
<comment type="cofactor">
    <cofactor evidence="10">
        <name>FMN</name>
        <dbReference type="ChEBI" id="CHEBI:58210"/>
    </cofactor>
</comment>
<feature type="transmembrane region" description="Helical" evidence="10">
    <location>
        <begin position="20"/>
        <end position="38"/>
    </location>
</feature>
<keyword evidence="2 10" id="KW-0597">Phosphoprotein</keyword>
<feature type="transmembrane region" description="Helical" evidence="10">
    <location>
        <begin position="245"/>
        <end position="265"/>
    </location>
</feature>
<protein>
    <recommendedName>
        <fullName evidence="10">Ion-translocating oxidoreductase complex subunit D</fullName>
        <ecNumber evidence="10">7.-.-.-</ecNumber>
    </recommendedName>
    <alternativeName>
        <fullName evidence="10">Rnf electron transport complex subunit D</fullName>
    </alternativeName>
</protein>
<sequence length="363" mass="39236">MKLTLSSSPHQHVRRTTDQVMRWVLYAMVPGIIAQVIFFGWGVIIQMLLAAITALVTEATIVALRKREIGQALGDYSAIVTGLLLAVSLPPFLPWWMTVLGTWFAIAIVKQLYGGLGFNLFNPAMAAYVMLLISFPAAMSGWLPPSSLALHDISFGDAVSVIFTGFSQAGYDLTQLRAGADGFTMATPLDYVKTQLSQGYTYTEALSHPLFGQGITEAAGAGWGWVAIAYLAGGLVLLQQRIISWHIPVSLIAGVAITATFLQLINGDLYGSALFHWTNGAVLFGAFFIATDPVSASTTPKGRLVFGAAIGFWIVIIRTFGGYPDAIAFAVVIMNMAVPLIDYYTQPRVYGQRAKQKQREGDA</sequence>
<feature type="transmembrane region" description="Helical" evidence="10">
    <location>
        <begin position="125"/>
        <end position="143"/>
    </location>
</feature>
<dbReference type="OrthoDB" id="9776359at2"/>
<evidence type="ECO:0000256" key="3">
    <source>
        <dbReference type="ARBA" id="ARBA00022630"/>
    </source>
</evidence>
<keyword evidence="1 10" id="KW-0813">Transport</keyword>